<dbReference type="SUPFAM" id="SSF51395">
    <property type="entry name" value="FMN-linked oxidoreductases"/>
    <property type="match status" value="1"/>
</dbReference>
<evidence type="ECO:0000313" key="2">
    <source>
        <dbReference type="EMBL" id="GGD69668.1"/>
    </source>
</evidence>
<gene>
    <name evidence="2" type="ORF">GCM10010985_25210</name>
</gene>
<dbReference type="Pfam" id="PF00724">
    <property type="entry name" value="Oxidored_FMN"/>
    <property type="match status" value="1"/>
</dbReference>
<dbReference type="CDD" id="cd02933">
    <property type="entry name" value="OYE_like_FMN"/>
    <property type="match status" value="1"/>
</dbReference>
<dbReference type="EMBL" id="BMEG01000003">
    <property type="protein sequence ID" value="GGD69668.1"/>
    <property type="molecule type" value="Genomic_DNA"/>
</dbReference>
<dbReference type="PANTHER" id="PTHR22893:SF91">
    <property type="entry name" value="NADPH DEHYDROGENASE 2-RELATED"/>
    <property type="match status" value="1"/>
</dbReference>
<dbReference type="InterPro" id="IPR013785">
    <property type="entry name" value="Aldolase_TIM"/>
</dbReference>
<sequence length="409" mass="44396">MIARSRLDQPVAMRDLGPFGSEKNMEYPSLFTSLKLGRHILRNRIVLPPLTRQRAAQPGDIPTASSALYYRQRAGAGFIISEGTQIEPRGQGYAWTPGIYSDEQVEGWARVTDAIHAEGGVIFAQLWHVGRVSHTALQPHGAAPVAPSPIAAQKVKAFIGTGPGTGALVEPSVPRELSVAEVRELVGLYAKAAQNALRAGFDGVEIHAANGYLVNQFISAHSNKREDEYGGSLHNRLRFLREIVRAVAAVVGPERLGVRFTPLFTSTDQERVYIGLVEDDPHHTYIEAIKVLEAAGAAYVSIAEADWNNAPDLPAAFREEVRRVFSGRIIYAGRYTAERGARLIEANLADLIAFGRPYIANPDLPERIANGWPLNAVNPATLYGGGDEGLTDYPAYAESLSVQADEVIA</sequence>
<dbReference type="InterPro" id="IPR001155">
    <property type="entry name" value="OxRdtase_FMN_N"/>
</dbReference>
<reference evidence="3" key="1">
    <citation type="journal article" date="2019" name="Int. J. Syst. Evol. Microbiol.">
        <title>The Global Catalogue of Microorganisms (GCM) 10K type strain sequencing project: providing services to taxonomists for standard genome sequencing and annotation.</title>
        <authorList>
            <consortium name="The Broad Institute Genomics Platform"/>
            <consortium name="The Broad Institute Genome Sequencing Center for Infectious Disease"/>
            <person name="Wu L."/>
            <person name="Ma J."/>
        </authorList>
    </citation>
    <scope>NUCLEOTIDE SEQUENCE [LARGE SCALE GENOMIC DNA]</scope>
    <source>
        <strain evidence="3">CGMCC 1.11013</strain>
    </source>
</reference>
<dbReference type="InterPro" id="IPR045247">
    <property type="entry name" value="Oye-like"/>
</dbReference>
<keyword evidence="3" id="KW-1185">Reference proteome</keyword>
<dbReference type="Proteomes" id="UP000597138">
    <property type="component" value="Unassembled WGS sequence"/>
</dbReference>
<dbReference type="Gene3D" id="3.20.20.70">
    <property type="entry name" value="Aldolase class I"/>
    <property type="match status" value="1"/>
</dbReference>
<accession>A0ABQ1RGF5</accession>
<proteinExistence type="predicted"/>
<protein>
    <submittedName>
        <fullName evidence="2">Alkene reductase</fullName>
    </submittedName>
</protein>
<organism evidence="2 3">
    <name type="scientific">Caballeronia grimmiae</name>
    <dbReference type="NCBI Taxonomy" id="1071679"/>
    <lineage>
        <taxon>Bacteria</taxon>
        <taxon>Pseudomonadati</taxon>
        <taxon>Pseudomonadota</taxon>
        <taxon>Betaproteobacteria</taxon>
        <taxon>Burkholderiales</taxon>
        <taxon>Burkholderiaceae</taxon>
        <taxon>Caballeronia</taxon>
    </lineage>
</organism>
<name>A0ABQ1RGF5_9BURK</name>
<evidence type="ECO:0000313" key="3">
    <source>
        <dbReference type="Proteomes" id="UP000597138"/>
    </source>
</evidence>
<dbReference type="PANTHER" id="PTHR22893">
    <property type="entry name" value="NADH OXIDOREDUCTASE-RELATED"/>
    <property type="match status" value="1"/>
</dbReference>
<comment type="caution">
    <text evidence="2">The sequence shown here is derived from an EMBL/GenBank/DDBJ whole genome shotgun (WGS) entry which is preliminary data.</text>
</comment>
<evidence type="ECO:0000259" key="1">
    <source>
        <dbReference type="Pfam" id="PF00724"/>
    </source>
</evidence>
<feature type="domain" description="NADH:flavin oxidoreductase/NADH oxidase N-terminal" evidence="1">
    <location>
        <begin position="29"/>
        <end position="375"/>
    </location>
</feature>